<sequence length="147" mass="17594">MLENNLIFIASLMPDTVERLKISRNFNLSSRITDKLNECMPNIKLLTFYNGEIKNSVCLSAFRNLELFITGGRRRNIFEIPKTIKCIVLDHRFFYTDNRNMNFKKELVRRCCESFLKYSRTNEGTYIFFNDVTQWGKYKRLVQECLY</sequence>
<proteinExistence type="predicted"/>
<dbReference type="AlphaFoldDB" id="A0A0N5B2B2"/>
<organism evidence="1 2">
    <name type="scientific">Strongyloides papillosus</name>
    <name type="common">Intestinal threadworm</name>
    <dbReference type="NCBI Taxonomy" id="174720"/>
    <lineage>
        <taxon>Eukaryota</taxon>
        <taxon>Metazoa</taxon>
        <taxon>Ecdysozoa</taxon>
        <taxon>Nematoda</taxon>
        <taxon>Chromadorea</taxon>
        <taxon>Rhabditida</taxon>
        <taxon>Tylenchina</taxon>
        <taxon>Panagrolaimomorpha</taxon>
        <taxon>Strongyloidoidea</taxon>
        <taxon>Strongyloididae</taxon>
        <taxon>Strongyloides</taxon>
    </lineage>
</organism>
<accession>A0A0N5B2B2</accession>
<name>A0A0N5B2B2_STREA</name>
<reference evidence="2" key="1">
    <citation type="submission" date="2017-02" db="UniProtKB">
        <authorList>
            <consortium name="WormBaseParasite"/>
        </authorList>
    </citation>
    <scope>IDENTIFICATION</scope>
</reference>
<dbReference type="Proteomes" id="UP000046392">
    <property type="component" value="Unplaced"/>
</dbReference>
<protein>
    <submittedName>
        <fullName evidence="2">Brix domain-containing protein</fullName>
    </submittedName>
</protein>
<evidence type="ECO:0000313" key="2">
    <source>
        <dbReference type="WBParaSite" id="SPAL_0000021400.1"/>
    </source>
</evidence>
<dbReference type="WBParaSite" id="SPAL_0000021400.1">
    <property type="protein sequence ID" value="SPAL_0000021400.1"/>
    <property type="gene ID" value="SPAL_0000021400"/>
</dbReference>
<keyword evidence="1" id="KW-1185">Reference proteome</keyword>
<evidence type="ECO:0000313" key="1">
    <source>
        <dbReference type="Proteomes" id="UP000046392"/>
    </source>
</evidence>